<keyword evidence="3" id="KW-1185">Reference proteome</keyword>
<gene>
    <name evidence="2" type="ORF">DFQ27_006001</name>
</gene>
<sequence>PMRRSCTHGAPEPTARFQHHLSRRLRRGHGKKQTSVLAWPMRLSWTHGGSSSHPTSKSVLNAMP</sequence>
<feature type="non-terminal residue" evidence="2">
    <location>
        <position position="64"/>
    </location>
</feature>
<evidence type="ECO:0000256" key="1">
    <source>
        <dbReference type="SAM" id="MobiDB-lite"/>
    </source>
</evidence>
<feature type="region of interest" description="Disordered" evidence="1">
    <location>
        <begin position="1"/>
        <end position="64"/>
    </location>
</feature>
<protein>
    <submittedName>
        <fullName evidence="2">Uncharacterized protein</fullName>
    </submittedName>
</protein>
<dbReference type="Proteomes" id="UP000807716">
    <property type="component" value="Unassembled WGS sequence"/>
</dbReference>
<feature type="compositionally biased region" description="Polar residues" evidence="1">
    <location>
        <begin position="47"/>
        <end position="64"/>
    </location>
</feature>
<evidence type="ECO:0000313" key="2">
    <source>
        <dbReference type="EMBL" id="KAG0255944.1"/>
    </source>
</evidence>
<evidence type="ECO:0000313" key="3">
    <source>
        <dbReference type="Proteomes" id="UP000807716"/>
    </source>
</evidence>
<comment type="caution">
    <text evidence="2">The sequence shown here is derived from an EMBL/GenBank/DDBJ whole genome shotgun (WGS) entry which is preliminary data.</text>
</comment>
<feature type="compositionally biased region" description="Basic residues" evidence="1">
    <location>
        <begin position="17"/>
        <end position="32"/>
    </location>
</feature>
<dbReference type="EMBL" id="JAAAJB010000434">
    <property type="protein sequence ID" value="KAG0255944.1"/>
    <property type="molecule type" value="Genomic_DNA"/>
</dbReference>
<reference evidence="2" key="1">
    <citation type="journal article" date="2020" name="Fungal Divers.">
        <title>Resolving the Mortierellaceae phylogeny through synthesis of multi-gene phylogenetics and phylogenomics.</title>
        <authorList>
            <person name="Vandepol N."/>
            <person name="Liber J."/>
            <person name="Desiro A."/>
            <person name="Na H."/>
            <person name="Kennedy M."/>
            <person name="Barry K."/>
            <person name="Grigoriev I.V."/>
            <person name="Miller A.N."/>
            <person name="O'Donnell K."/>
            <person name="Stajich J.E."/>
            <person name="Bonito G."/>
        </authorList>
    </citation>
    <scope>NUCLEOTIDE SEQUENCE</scope>
    <source>
        <strain evidence="2">BC1065</strain>
    </source>
</reference>
<feature type="non-terminal residue" evidence="2">
    <location>
        <position position="1"/>
    </location>
</feature>
<accession>A0A9P6U1S4</accession>
<name>A0A9P6U1S4_9FUNG</name>
<dbReference type="AlphaFoldDB" id="A0A9P6U1S4"/>
<proteinExistence type="predicted"/>
<organism evidence="2 3">
    <name type="scientific">Actinomortierella ambigua</name>
    <dbReference type="NCBI Taxonomy" id="1343610"/>
    <lineage>
        <taxon>Eukaryota</taxon>
        <taxon>Fungi</taxon>
        <taxon>Fungi incertae sedis</taxon>
        <taxon>Mucoromycota</taxon>
        <taxon>Mortierellomycotina</taxon>
        <taxon>Mortierellomycetes</taxon>
        <taxon>Mortierellales</taxon>
        <taxon>Mortierellaceae</taxon>
        <taxon>Actinomortierella</taxon>
    </lineage>
</organism>